<keyword evidence="3" id="KW-1185">Reference proteome</keyword>
<dbReference type="SUPFAM" id="SSF55298">
    <property type="entry name" value="YjgF-like"/>
    <property type="match status" value="1"/>
</dbReference>
<reference evidence="2 3" key="1">
    <citation type="submission" date="2018-11" db="EMBL/GenBank/DDBJ databases">
        <title>Lysobacter cryohumiis sp. nov., isolated from soil in the Tianshan Mountains, Xinjiang, China.</title>
        <authorList>
            <person name="Luo Y."/>
            <person name="Sheng H."/>
        </authorList>
    </citation>
    <scope>NUCLEOTIDE SEQUENCE [LARGE SCALE GENOMIC DNA]</scope>
    <source>
        <strain evidence="2 3">ZS60</strain>
    </source>
</reference>
<evidence type="ECO:0000313" key="2">
    <source>
        <dbReference type="EMBL" id="RNF83733.1"/>
    </source>
</evidence>
<dbReference type="Pfam" id="PF01042">
    <property type="entry name" value="Ribonuc_L-PSP"/>
    <property type="match status" value="1"/>
</dbReference>
<feature type="chain" id="PRO_5018096852" description="RidA family protein" evidence="1">
    <location>
        <begin position="39"/>
        <end position="189"/>
    </location>
</feature>
<evidence type="ECO:0000256" key="1">
    <source>
        <dbReference type="SAM" id="SignalP"/>
    </source>
</evidence>
<proteinExistence type="predicted"/>
<feature type="signal peptide" evidence="1">
    <location>
        <begin position="1"/>
        <end position="38"/>
    </location>
</feature>
<dbReference type="EMBL" id="RIBS01000004">
    <property type="protein sequence ID" value="RNF83733.1"/>
    <property type="molecule type" value="Genomic_DNA"/>
</dbReference>
<evidence type="ECO:0000313" key="3">
    <source>
        <dbReference type="Proteomes" id="UP000267049"/>
    </source>
</evidence>
<dbReference type="Proteomes" id="UP000267049">
    <property type="component" value="Unassembled WGS sequence"/>
</dbReference>
<sequence length="189" mass="20287">MTDTPGWIPPEHAMRTTLLLLLLLPLHALAGSSAPASASPTREHLAPSGWEGSYHGLHYTPVLKIGDRVIVSGIPAIVGTTDEEKIRWAFNQLKAHLEHAGATMADVVELHSYHVANDHAQFRARVEPVLKVHREFFTDHYPAWTAVGTTALFSEGAPMEIRAEAVIGSGARPRAQIAVPAPAPAPAAP</sequence>
<gene>
    <name evidence="2" type="ORF">EER27_10190</name>
</gene>
<dbReference type="AlphaFoldDB" id="A0A3M8SSI5"/>
<protein>
    <recommendedName>
        <fullName evidence="4">RidA family protein</fullName>
    </recommendedName>
</protein>
<accession>A0A3M8SSI5</accession>
<name>A0A3M8SSI5_9GAMM</name>
<dbReference type="OrthoDB" id="9809792at2"/>
<organism evidence="2 3">
    <name type="scientific">Montanilutibacter psychrotolerans</name>
    <dbReference type="NCBI Taxonomy" id="1327343"/>
    <lineage>
        <taxon>Bacteria</taxon>
        <taxon>Pseudomonadati</taxon>
        <taxon>Pseudomonadota</taxon>
        <taxon>Gammaproteobacteria</taxon>
        <taxon>Lysobacterales</taxon>
        <taxon>Lysobacteraceae</taxon>
        <taxon>Montanilutibacter</taxon>
    </lineage>
</organism>
<dbReference type="InterPro" id="IPR035959">
    <property type="entry name" value="RutC-like_sf"/>
</dbReference>
<keyword evidence="1" id="KW-0732">Signal</keyword>
<dbReference type="InterPro" id="IPR006175">
    <property type="entry name" value="YjgF/YER057c/UK114"/>
</dbReference>
<dbReference type="Gene3D" id="3.30.1330.40">
    <property type="entry name" value="RutC-like"/>
    <property type="match status" value="1"/>
</dbReference>
<comment type="caution">
    <text evidence="2">The sequence shown here is derived from an EMBL/GenBank/DDBJ whole genome shotgun (WGS) entry which is preliminary data.</text>
</comment>
<evidence type="ECO:0008006" key="4">
    <source>
        <dbReference type="Google" id="ProtNLM"/>
    </source>
</evidence>